<dbReference type="EMBL" id="JACGWM010000001">
    <property type="protein sequence ID" value="KAL0397570.1"/>
    <property type="molecule type" value="Genomic_DNA"/>
</dbReference>
<name>A0AAW2SYX3_9LAMI</name>
<accession>A0AAW2SYX3</accession>
<dbReference type="AlphaFoldDB" id="A0AAW2SYX3"/>
<sequence>MMFPERLLNKVLKARYFPNGDIFTATLGSRPSYTWRSIMAAFDLFRAGCRWRVGTGAAIRVWADPWLPRPTSFRPITPAPTALVDMRVSDLIDPFSLDWDVPKIRSLFWPIDSDLISSIPLGNTTMSDLRIWQYARNEMFSVRSAYHLACTLEDRPCSSSLRQNEHSWWR</sequence>
<organism evidence="1">
    <name type="scientific">Sesamum calycinum</name>
    <dbReference type="NCBI Taxonomy" id="2727403"/>
    <lineage>
        <taxon>Eukaryota</taxon>
        <taxon>Viridiplantae</taxon>
        <taxon>Streptophyta</taxon>
        <taxon>Embryophyta</taxon>
        <taxon>Tracheophyta</taxon>
        <taxon>Spermatophyta</taxon>
        <taxon>Magnoliopsida</taxon>
        <taxon>eudicotyledons</taxon>
        <taxon>Gunneridae</taxon>
        <taxon>Pentapetalae</taxon>
        <taxon>asterids</taxon>
        <taxon>lamiids</taxon>
        <taxon>Lamiales</taxon>
        <taxon>Pedaliaceae</taxon>
        <taxon>Sesamum</taxon>
    </lineage>
</organism>
<reference evidence="1" key="2">
    <citation type="journal article" date="2024" name="Plant">
        <title>Genomic evolution and insights into agronomic trait innovations of Sesamum species.</title>
        <authorList>
            <person name="Miao H."/>
            <person name="Wang L."/>
            <person name="Qu L."/>
            <person name="Liu H."/>
            <person name="Sun Y."/>
            <person name="Le M."/>
            <person name="Wang Q."/>
            <person name="Wei S."/>
            <person name="Zheng Y."/>
            <person name="Lin W."/>
            <person name="Duan Y."/>
            <person name="Cao H."/>
            <person name="Xiong S."/>
            <person name="Wang X."/>
            <person name="Wei L."/>
            <person name="Li C."/>
            <person name="Ma Q."/>
            <person name="Ju M."/>
            <person name="Zhao R."/>
            <person name="Li G."/>
            <person name="Mu C."/>
            <person name="Tian Q."/>
            <person name="Mei H."/>
            <person name="Zhang T."/>
            <person name="Gao T."/>
            <person name="Zhang H."/>
        </authorList>
    </citation>
    <scope>NUCLEOTIDE SEQUENCE</scope>
    <source>
        <strain evidence="1">KEN8</strain>
    </source>
</reference>
<reference evidence="1" key="1">
    <citation type="submission" date="2020-06" db="EMBL/GenBank/DDBJ databases">
        <authorList>
            <person name="Li T."/>
            <person name="Hu X."/>
            <person name="Zhang T."/>
            <person name="Song X."/>
            <person name="Zhang H."/>
            <person name="Dai N."/>
            <person name="Sheng W."/>
            <person name="Hou X."/>
            <person name="Wei L."/>
        </authorList>
    </citation>
    <scope>NUCLEOTIDE SEQUENCE</scope>
    <source>
        <strain evidence="1">KEN8</strain>
        <tissue evidence="1">Leaf</tissue>
    </source>
</reference>
<protein>
    <submittedName>
        <fullName evidence="1">Mitochondrial protein</fullName>
    </submittedName>
</protein>
<comment type="caution">
    <text evidence="1">The sequence shown here is derived from an EMBL/GenBank/DDBJ whole genome shotgun (WGS) entry which is preliminary data.</text>
</comment>
<proteinExistence type="predicted"/>
<gene>
    <name evidence="1" type="ORF">Scaly_0205400</name>
</gene>
<evidence type="ECO:0000313" key="1">
    <source>
        <dbReference type="EMBL" id="KAL0397570.1"/>
    </source>
</evidence>